<feature type="signal peptide" evidence="1">
    <location>
        <begin position="1"/>
        <end position="17"/>
    </location>
</feature>
<name>A0A059J7S6_TRIIM</name>
<reference evidence="2 3" key="1">
    <citation type="submission" date="2014-02" db="EMBL/GenBank/DDBJ databases">
        <title>The Genome Sequence of Trichophyton interdigitale MR816.</title>
        <authorList>
            <consortium name="The Broad Institute Genomics Platform"/>
            <person name="Cuomo C.A."/>
            <person name="White T.C."/>
            <person name="Graser Y."/>
            <person name="Martinez-Rossi N."/>
            <person name="Heitman J."/>
            <person name="Young S.K."/>
            <person name="Zeng Q."/>
            <person name="Gargeya S."/>
            <person name="Abouelleil A."/>
            <person name="Alvarado L."/>
            <person name="Chapman S.B."/>
            <person name="Gainer-Dewar J."/>
            <person name="Goldberg J."/>
            <person name="Griggs A."/>
            <person name="Gujja S."/>
            <person name="Hansen M."/>
            <person name="Howarth C."/>
            <person name="Imamovic A."/>
            <person name="Larimer J."/>
            <person name="Martinez D."/>
            <person name="Murphy C."/>
            <person name="Pearson M.D."/>
            <person name="Persinoti G."/>
            <person name="Poon T."/>
            <person name="Priest M."/>
            <person name="Roberts A.D."/>
            <person name="Saif S."/>
            <person name="Shea T.D."/>
            <person name="Sykes S.N."/>
            <person name="Wortman J."/>
            <person name="Nusbaum C."/>
            <person name="Birren B."/>
        </authorList>
    </citation>
    <scope>NUCLEOTIDE SEQUENCE [LARGE SCALE GENOMIC DNA]</scope>
    <source>
        <strain evidence="2 3">MR816</strain>
    </source>
</reference>
<proteinExistence type="predicted"/>
<comment type="caution">
    <text evidence="2">The sequence shown here is derived from an EMBL/GenBank/DDBJ whole genome shotgun (WGS) entry which is preliminary data.</text>
</comment>
<evidence type="ECO:0000313" key="2">
    <source>
        <dbReference type="EMBL" id="KDB23849.1"/>
    </source>
</evidence>
<sequence>MHFISLITLSLVALANGAALKEEATPGRGNNLAPAQVCNVGYNYCGWYLASGLGWENVPDLNGLYDCLSPTSARYLEHCTKGCASGCAHCA</sequence>
<dbReference type="EMBL" id="AOKY01000290">
    <property type="protein sequence ID" value="KDB23849.1"/>
    <property type="molecule type" value="Genomic_DNA"/>
</dbReference>
<dbReference type="AlphaFoldDB" id="A0A059J7S6"/>
<evidence type="ECO:0000256" key="1">
    <source>
        <dbReference type="SAM" id="SignalP"/>
    </source>
</evidence>
<dbReference type="Proteomes" id="UP000024533">
    <property type="component" value="Unassembled WGS sequence"/>
</dbReference>
<accession>A0A059J7S6</accession>
<dbReference type="OMA" id="NGCEGPT"/>
<evidence type="ECO:0000313" key="3">
    <source>
        <dbReference type="Proteomes" id="UP000024533"/>
    </source>
</evidence>
<feature type="chain" id="PRO_5001579377" evidence="1">
    <location>
        <begin position="18"/>
        <end position="91"/>
    </location>
</feature>
<gene>
    <name evidence="2" type="ORF">H109_04281</name>
</gene>
<organism evidence="2 3">
    <name type="scientific">Trichophyton interdigitale (strain MR816)</name>
    <dbReference type="NCBI Taxonomy" id="1215338"/>
    <lineage>
        <taxon>Eukaryota</taxon>
        <taxon>Fungi</taxon>
        <taxon>Dikarya</taxon>
        <taxon>Ascomycota</taxon>
        <taxon>Pezizomycotina</taxon>
        <taxon>Eurotiomycetes</taxon>
        <taxon>Eurotiomycetidae</taxon>
        <taxon>Onygenales</taxon>
        <taxon>Arthrodermataceae</taxon>
        <taxon>Trichophyton</taxon>
    </lineage>
</organism>
<dbReference type="OrthoDB" id="4166960at2759"/>
<keyword evidence="1" id="KW-0732">Signal</keyword>
<dbReference type="HOGENOM" id="CLU_2426587_0_0_1"/>
<protein>
    <submittedName>
        <fullName evidence="2">Uncharacterized protein</fullName>
    </submittedName>
</protein>
<keyword evidence="3" id="KW-1185">Reference proteome</keyword>